<dbReference type="STRING" id="1867952.MTBPR1_210019"/>
<gene>
    <name evidence="7" type="ORF">MTBPR1_210019</name>
</gene>
<feature type="domain" description="HTH lysR-type" evidence="6">
    <location>
        <begin position="2"/>
        <end position="59"/>
    </location>
</feature>
<keyword evidence="4" id="KW-0010">Activator</keyword>
<accession>A0A1C3RGY8</accession>
<evidence type="ECO:0000313" key="8">
    <source>
        <dbReference type="Proteomes" id="UP000231658"/>
    </source>
</evidence>
<dbReference type="SUPFAM" id="SSF46785">
    <property type="entry name" value="Winged helix' DNA-binding domain"/>
    <property type="match status" value="1"/>
</dbReference>
<protein>
    <submittedName>
        <fullName evidence="7">Hydrogen peroxide-inducible genes activator</fullName>
    </submittedName>
</protein>
<proteinExistence type="inferred from homology"/>
<dbReference type="Gene3D" id="1.10.10.10">
    <property type="entry name" value="Winged helix-like DNA-binding domain superfamily/Winged helix DNA-binding domain"/>
    <property type="match status" value="1"/>
</dbReference>
<dbReference type="EMBL" id="FLYE01000014">
    <property type="protein sequence ID" value="SCA56567.1"/>
    <property type="molecule type" value="Genomic_DNA"/>
</dbReference>
<dbReference type="OrthoDB" id="9775392at2"/>
<keyword evidence="8" id="KW-1185">Reference proteome</keyword>
<organism evidence="7 8">
    <name type="scientific">Candidatus Terasakiella magnetica</name>
    <dbReference type="NCBI Taxonomy" id="1867952"/>
    <lineage>
        <taxon>Bacteria</taxon>
        <taxon>Pseudomonadati</taxon>
        <taxon>Pseudomonadota</taxon>
        <taxon>Alphaproteobacteria</taxon>
        <taxon>Rhodospirillales</taxon>
        <taxon>Terasakiellaceae</taxon>
        <taxon>Terasakiella</taxon>
    </lineage>
</organism>
<comment type="similarity">
    <text evidence="1">Belongs to the LysR transcriptional regulatory family.</text>
</comment>
<name>A0A1C3RGY8_9PROT</name>
<evidence type="ECO:0000259" key="6">
    <source>
        <dbReference type="PROSITE" id="PS50931"/>
    </source>
</evidence>
<evidence type="ECO:0000256" key="1">
    <source>
        <dbReference type="ARBA" id="ARBA00009437"/>
    </source>
</evidence>
<evidence type="ECO:0000256" key="2">
    <source>
        <dbReference type="ARBA" id="ARBA00023015"/>
    </source>
</evidence>
<sequence length="300" mass="34071">MLTLRQLEYIISVDEERHFRKAAERVHVSQPSLSAQIMQLEQRMGVTIFTRSKKGVFPTPVGQELIARARKILSDVDGFKEFAERSSHPLSGRIRFGTPPTIGPYLLPHIVPKLHQKFPDLKFIVKEEMPKNIQASVENGSLDIALTPLPLLSNNLQSQIIFTERLYVGMAWDHMLSTHCYLKGSDIKGQEVLTLTQGHHLHDQVKSICDTYGAEILYDYEGGSLDALRHMVAMGAGISFFPELYVLSEIKGRTDLCTKEITDNNINRDIAMVWRKDNPLSEEFIKFSDLFKVQVEGLFT</sequence>
<reference evidence="7 8" key="1">
    <citation type="submission" date="2016-07" db="EMBL/GenBank/DDBJ databases">
        <authorList>
            <person name="Lefevre C.T."/>
        </authorList>
    </citation>
    <scope>NUCLEOTIDE SEQUENCE [LARGE SCALE GENOMIC DNA]</scope>
    <source>
        <strain evidence="7">PR1</strain>
    </source>
</reference>
<dbReference type="PANTHER" id="PTHR30346">
    <property type="entry name" value="TRANSCRIPTIONAL DUAL REGULATOR HCAR-RELATED"/>
    <property type="match status" value="1"/>
</dbReference>
<dbReference type="Pfam" id="PF03466">
    <property type="entry name" value="LysR_substrate"/>
    <property type="match status" value="1"/>
</dbReference>
<dbReference type="FunFam" id="1.10.10.10:FF:000001">
    <property type="entry name" value="LysR family transcriptional regulator"/>
    <property type="match status" value="1"/>
</dbReference>
<dbReference type="Gene3D" id="3.40.190.10">
    <property type="entry name" value="Periplasmic binding protein-like II"/>
    <property type="match status" value="2"/>
</dbReference>
<evidence type="ECO:0000256" key="4">
    <source>
        <dbReference type="ARBA" id="ARBA00023159"/>
    </source>
</evidence>
<dbReference type="GO" id="GO:0003677">
    <property type="term" value="F:DNA binding"/>
    <property type="evidence" value="ECO:0007669"/>
    <property type="project" value="UniProtKB-KW"/>
</dbReference>
<dbReference type="Proteomes" id="UP000231658">
    <property type="component" value="Unassembled WGS sequence"/>
</dbReference>
<dbReference type="SUPFAM" id="SSF53850">
    <property type="entry name" value="Periplasmic binding protein-like II"/>
    <property type="match status" value="1"/>
</dbReference>
<dbReference type="GO" id="GO:0003700">
    <property type="term" value="F:DNA-binding transcription factor activity"/>
    <property type="evidence" value="ECO:0007669"/>
    <property type="project" value="InterPro"/>
</dbReference>
<dbReference type="PRINTS" id="PR00039">
    <property type="entry name" value="HTHLYSR"/>
</dbReference>
<evidence type="ECO:0000256" key="3">
    <source>
        <dbReference type="ARBA" id="ARBA00023125"/>
    </source>
</evidence>
<evidence type="ECO:0000256" key="5">
    <source>
        <dbReference type="ARBA" id="ARBA00023163"/>
    </source>
</evidence>
<dbReference type="AlphaFoldDB" id="A0A1C3RGY8"/>
<dbReference type="InterPro" id="IPR036388">
    <property type="entry name" value="WH-like_DNA-bd_sf"/>
</dbReference>
<keyword evidence="3" id="KW-0238">DNA-binding</keyword>
<dbReference type="PROSITE" id="PS50931">
    <property type="entry name" value="HTH_LYSR"/>
    <property type="match status" value="1"/>
</dbReference>
<dbReference type="CDD" id="cd08411">
    <property type="entry name" value="PBP2_OxyR"/>
    <property type="match status" value="1"/>
</dbReference>
<dbReference type="GO" id="GO:0032993">
    <property type="term" value="C:protein-DNA complex"/>
    <property type="evidence" value="ECO:0007669"/>
    <property type="project" value="TreeGrafter"/>
</dbReference>
<dbReference type="Pfam" id="PF00126">
    <property type="entry name" value="HTH_1"/>
    <property type="match status" value="1"/>
</dbReference>
<keyword evidence="2" id="KW-0805">Transcription regulation</keyword>
<keyword evidence="5" id="KW-0804">Transcription</keyword>
<dbReference type="InterPro" id="IPR000847">
    <property type="entry name" value="LysR_HTH_N"/>
</dbReference>
<dbReference type="InterPro" id="IPR005119">
    <property type="entry name" value="LysR_subst-bd"/>
</dbReference>
<dbReference type="PANTHER" id="PTHR30346:SF26">
    <property type="entry name" value="HYDROGEN PEROXIDE-INDUCIBLE GENES ACTIVATOR"/>
    <property type="match status" value="1"/>
</dbReference>
<dbReference type="RefSeq" id="WP_069188667.1">
    <property type="nucleotide sequence ID" value="NZ_FLYE01000014.1"/>
</dbReference>
<evidence type="ECO:0000313" key="7">
    <source>
        <dbReference type="EMBL" id="SCA56567.1"/>
    </source>
</evidence>
<dbReference type="InterPro" id="IPR036390">
    <property type="entry name" value="WH_DNA-bd_sf"/>
</dbReference>